<evidence type="ECO:0000259" key="8">
    <source>
        <dbReference type="PROSITE" id="PS50928"/>
    </source>
</evidence>
<dbReference type="OrthoDB" id="9776213at2"/>
<dbReference type="PANTHER" id="PTHR43386:SF1">
    <property type="entry name" value="D,D-DIPEPTIDE TRANSPORT SYSTEM PERMEASE PROTEIN DDPC-RELATED"/>
    <property type="match status" value="1"/>
</dbReference>
<dbReference type="PANTHER" id="PTHR43386">
    <property type="entry name" value="OLIGOPEPTIDE TRANSPORT SYSTEM PERMEASE PROTEIN APPC"/>
    <property type="match status" value="1"/>
</dbReference>
<feature type="transmembrane region" description="Helical" evidence="7">
    <location>
        <begin position="86"/>
        <end position="112"/>
    </location>
</feature>
<evidence type="ECO:0000256" key="5">
    <source>
        <dbReference type="ARBA" id="ARBA00022989"/>
    </source>
</evidence>
<dbReference type="Proteomes" id="UP000050544">
    <property type="component" value="Unassembled WGS sequence"/>
</dbReference>
<protein>
    <recommendedName>
        <fullName evidence="8">ABC transmembrane type-1 domain-containing protein</fullName>
    </recommendedName>
</protein>
<evidence type="ECO:0000256" key="6">
    <source>
        <dbReference type="ARBA" id="ARBA00023136"/>
    </source>
</evidence>
<dbReference type="InterPro" id="IPR035906">
    <property type="entry name" value="MetI-like_sf"/>
</dbReference>
<evidence type="ECO:0000313" key="10">
    <source>
        <dbReference type="Proteomes" id="UP000050544"/>
    </source>
</evidence>
<name>A0A0N8GQ19_9CHLR</name>
<gene>
    <name evidence="9" type="ORF">SE15_09960</name>
</gene>
<feature type="transmembrane region" description="Helical" evidence="7">
    <location>
        <begin position="21"/>
        <end position="41"/>
    </location>
</feature>
<dbReference type="PROSITE" id="PS50928">
    <property type="entry name" value="ABC_TM1"/>
    <property type="match status" value="1"/>
</dbReference>
<feature type="transmembrane region" description="Helical" evidence="7">
    <location>
        <begin position="119"/>
        <end position="141"/>
    </location>
</feature>
<dbReference type="Pfam" id="PF12911">
    <property type="entry name" value="OppC_N"/>
    <property type="match status" value="1"/>
</dbReference>
<dbReference type="GO" id="GO:0005886">
    <property type="term" value="C:plasma membrane"/>
    <property type="evidence" value="ECO:0007669"/>
    <property type="project" value="UniProtKB-SubCell"/>
</dbReference>
<keyword evidence="10" id="KW-1185">Reference proteome</keyword>
<evidence type="ECO:0000313" key="9">
    <source>
        <dbReference type="EMBL" id="KPL82466.1"/>
    </source>
</evidence>
<dbReference type="GO" id="GO:0055085">
    <property type="term" value="P:transmembrane transport"/>
    <property type="evidence" value="ECO:0007669"/>
    <property type="project" value="InterPro"/>
</dbReference>
<keyword evidence="3" id="KW-1003">Cell membrane</keyword>
<dbReference type="AlphaFoldDB" id="A0A0N8GQ19"/>
<dbReference type="STRING" id="869279.SE15_09960"/>
<reference evidence="9 10" key="1">
    <citation type="submission" date="2015-07" db="EMBL/GenBank/DDBJ databases">
        <title>Whole genome sequence of Thermanaerothrix daxensis DSM 23592.</title>
        <authorList>
            <person name="Hemp J."/>
            <person name="Ward L.M."/>
            <person name="Pace L.A."/>
            <person name="Fischer W.W."/>
        </authorList>
    </citation>
    <scope>NUCLEOTIDE SEQUENCE [LARGE SCALE GENOMIC DNA]</scope>
    <source>
        <strain evidence="9 10">GNS-1</strain>
    </source>
</reference>
<dbReference type="InterPro" id="IPR025966">
    <property type="entry name" value="OppC_N"/>
</dbReference>
<comment type="caution">
    <text evidence="9">The sequence shown here is derived from an EMBL/GenBank/DDBJ whole genome shotgun (WGS) entry which is preliminary data.</text>
</comment>
<proteinExistence type="inferred from homology"/>
<dbReference type="Pfam" id="PF00528">
    <property type="entry name" value="BPD_transp_1"/>
    <property type="match status" value="1"/>
</dbReference>
<feature type="domain" description="ABC transmembrane type-1" evidence="8">
    <location>
        <begin position="84"/>
        <end position="273"/>
    </location>
</feature>
<dbReference type="InterPro" id="IPR000515">
    <property type="entry name" value="MetI-like"/>
</dbReference>
<dbReference type="SUPFAM" id="SSF161098">
    <property type="entry name" value="MetI-like"/>
    <property type="match status" value="1"/>
</dbReference>
<feature type="transmembrane region" description="Helical" evidence="7">
    <location>
        <begin position="205"/>
        <end position="230"/>
    </location>
</feature>
<comment type="subcellular location">
    <subcellularLocation>
        <location evidence="1 7">Cell membrane</location>
        <topology evidence="1 7">Multi-pass membrane protein</topology>
    </subcellularLocation>
</comment>
<feature type="transmembrane region" description="Helical" evidence="7">
    <location>
        <begin position="147"/>
        <end position="166"/>
    </location>
</feature>
<dbReference type="CDD" id="cd06261">
    <property type="entry name" value="TM_PBP2"/>
    <property type="match status" value="1"/>
</dbReference>
<keyword evidence="5 7" id="KW-1133">Transmembrane helix</keyword>
<comment type="similarity">
    <text evidence="7">Belongs to the binding-protein-dependent transport system permease family.</text>
</comment>
<keyword evidence="4 7" id="KW-0812">Transmembrane</keyword>
<evidence type="ECO:0000256" key="3">
    <source>
        <dbReference type="ARBA" id="ARBA00022475"/>
    </source>
</evidence>
<organism evidence="9 10">
    <name type="scientific">Thermanaerothrix daxensis</name>
    <dbReference type="NCBI Taxonomy" id="869279"/>
    <lineage>
        <taxon>Bacteria</taxon>
        <taxon>Bacillati</taxon>
        <taxon>Chloroflexota</taxon>
        <taxon>Anaerolineae</taxon>
        <taxon>Anaerolineales</taxon>
        <taxon>Anaerolineaceae</taxon>
        <taxon>Thermanaerothrix</taxon>
    </lineage>
</organism>
<evidence type="ECO:0000256" key="4">
    <source>
        <dbReference type="ARBA" id="ARBA00022692"/>
    </source>
</evidence>
<dbReference type="PATRIC" id="fig|869279.4.peg.1603"/>
<evidence type="ECO:0000256" key="1">
    <source>
        <dbReference type="ARBA" id="ARBA00004651"/>
    </source>
</evidence>
<dbReference type="EMBL" id="LGKO01000005">
    <property type="protein sequence ID" value="KPL82466.1"/>
    <property type="molecule type" value="Genomic_DNA"/>
</dbReference>
<dbReference type="InterPro" id="IPR050366">
    <property type="entry name" value="BP-dependent_transpt_permease"/>
</dbReference>
<accession>A0A0N8GQ19</accession>
<keyword evidence="2 7" id="KW-0813">Transport</keyword>
<evidence type="ECO:0000256" key="7">
    <source>
        <dbReference type="RuleBase" id="RU363032"/>
    </source>
</evidence>
<feature type="transmembrane region" description="Helical" evidence="7">
    <location>
        <begin position="250"/>
        <end position="273"/>
    </location>
</feature>
<dbReference type="Gene3D" id="1.10.3720.10">
    <property type="entry name" value="MetI-like"/>
    <property type="match status" value="1"/>
</dbReference>
<sequence>MEPALRQRRLSERVFFRLLRHRLALVGMILTALVVFTAIFADVIAPYDPLEIRLKDRLQPPSPQHLMGTDHLGRDVFSRVVYGSRISLQVGVVSVALGTIVGLFVGMAAGYLGKSVDTVLMSVMDAIYAFPAILLALALVAAFGQGLVTVMTAIAIVRIPIFARTVRSSIMAEKEKEYVEAARCIGQREWLILFRHILPNIMAPIIVVTTTYFAAAIVVEASLSFLGLGVPPPQASWGVMLYDGRKYMEQAPYVVVYPGLAISLAVLGFNLLGDGLRDVLDPRLRNVT</sequence>
<keyword evidence="6 7" id="KW-0472">Membrane</keyword>
<evidence type="ECO:0000256" key="2">
    <source>
        <dbReference type="ARBA" id="ARBA00022448"/>
    </source>
</evidence>